<keyword evidence="3" id="KW-1003">Cell membrane</keyword>
<reference evidence="10 11" key="1">
    <citation type="submission" date="2015-07" db="EMBL/GenBank/DDBJ databases">
        <title>Complete genome sequence of Mycobacterium goodii X7B, a facultative thermophilic biodesulfurizing bacterium.</title>
        <authorList>
            <person name="Yu B."/>
            <person name="Li F."/>
            <person name="Xu P."/>
        </authorList>
    </citation>
    <scope>NUCLEOTIDE SEQUENCE [LARGE SCALE GENOMIC DNA]</scope>
    <source>
        <strain evidence="10 11">X7B</strain>
    </source>
</reference>
<dbReference type="Proteomes" id="UP000062255">
    <property type="component" value="Chromosome"/>
</dbReference>
<evidence type="ECO:0000256" key="3">
    <source>
        <dbReference type="ARBA" id="ARBA00022475"/>
    </source>
</evidence>
<dbReference type="GO" id="GO:0005886">
    <property type="term" value="C:plasma membrane"/>
    <property type="evidence" value="ECO:0007669"/>
    <property type="project" value="UniProtKB-SubCell"/>
</dbReference>
<feature type="transmembrane region" description="Helical" evidence="7">
    <location>
        <begin position="162"/>
        <end position="185"/>
    </location>
</feature>
<accession>A0A0K0XC27</accession>
<keyword evidence="6 7" id="KW-0472">Membrane</keyword>
<dbReference type="Gene3D" id="1.10.3720.10">
    <property type="entry name" value="MetI-like"/>
    <property type="match status" value="1"/>
</dbReference>
<feature type="transmembrane region" description="Helical" evidence="7">
    <location>
        <begin position="39"/>
        <end position="63"/>
    </location>
</feature>
<evidence type="ECO:0000256" key="2">
    <source>
        <dbReference type="ARBA" id="ARBA00022448"/>
    </source>
</evidence>
<dbReference type="InterPro" id="IPR000515">
    <property type="entry name" value="MetI-like"/>
</dbReference>
<feature type="region of interest" description="Disordered" evidence="8">
    <location>
        <begin position="1"/>
        <end position="27"/>
    </location>
</feature>
<comment type="subcellular location">
    <subcellularLocation>
        <location evidence="1 7">Cell membrane</location>
        <topology evidence="1 7">Multi-pass membrane protein</topology>
    </subcellularLocation>
</comment>
<dbReference type="KEGG" id="mgo:AFA91_27045"/>
<dbReference type="GO" id="GO:0055085">
    <property type="term" value="P:transmembrane transport"/>
    <property type="evidence" value="ECO:0007669"/>
    <property type="project" value="InterPro"/>
</dbReference>
<dbReference type="EMBL" id="CP012150">
    <property type="protein sequence ID" value="AKS34943.1"/>
    <property type="molecule type" value="Genomic_DNA"/>
</dbReference>
<feature type="transmembrane region" description="Helical" evidence="7">
    <location>
        <begin position="135"/>
        <end position="156"/>
    </location>
</feature>
<feature type="domain" description="ABC transmembrane type-1" evidence="9">
    <location>
        <begin position="97"/>
        <end position="281"/>
    </location>
</feature>
<dbReference type="STRING" id="134601.AFA91_27045"/>
<feature type="transmembrane region" description="Helical" evidence="7">
    <location>
        <begin position="206"/>
        <end position="239"/>
    </location>
</feature>
<dbReference type="Pfam" id="PF00528">
    <property type="entry name" value="BPD_transp_1"/>
    <property type="match status" value="1"/>
</dbReference>
<organism evidence="10 11">
    <name type="scientific">Mycolicibacterium goodii</name>
    <name type="common">Mycobacterium goodii</name>
    <dbReference type="NCBI Taxonomy" id="134601"/>
    <lineage>
        <taxon>Bacteria</taxon>
        <taxon>Bacillati</taxon>
        <taxon>Actinomycetota</taxon>
        <taxon>Actinomycetes</taxon>
        <taxon>Mycobacteriales</taxon>
        <taxon>Mycobacteriaceae</taxon>
        <taxon>Mycolicibacterium</taxon>
    </lineage>
</organism>
<keyword evidence="4 7" id="KW-0812">Transmembrane</keyword>
<dbReference type="PROSITE" id="PS50928">
    <property type="entry name" value="ABC_TM1"/>
    <property type="match status" value="1"/>
</dbReference>
<dbReference type="AlphaFoldDB" id="A0A0K0XC27"/>
<evidence type="ECO:0000256" key="5">
    <source>
        <dbReference type="ARBA" id="ARBA00022989"/>
    </source>
</evidence>
<gene>
    <name evidence="10" type="ORF">AFA91_27045</name>
</gene>
<evidence type="ECO:0000256" key="4">
    <source>
        <dbReference type="ARBA" id="ARBA00022692"/>
    </source>
</evidence>
<dbReference type="SUPFAM" id="SSF161098">
    <property type="entry name" value="MetI-like"/>
    <property type="match status" value="1"/>
</dbReference>
<evidence type="ECO:0000256" key="8">
    <source>
        <dbReference type="SAM" id="MobiDB-lite"/>
    </source>
</evidence>
<name>A0A0K0XC27_MYCGD</name>
<dbReference type="InterPro" id="IPR035906">
    <property type="entry name" value="MetI-like_sf"/>
</dbReference>
<evidence type="ECO:0000256" key="7">
    <source>
        <dbReference type="RuleBase" id="RU363032"/>
    </source>
</evidence>
<proteinExistence type="inferred from homology"/>
<feature type="transmembrane region" description="Helical" evidence="7">
    <location>
        <begin position="259"/>
        <end position="281"/>
    </location>
</feature>
<keyword evidence="5 7" id="KW-1133">Transmembrane helix</keyword>
<evidence type="ECO:0000259" key="9">
    <source>
        <dbReference type="PROSITE" id="PS50928"/>
    </source>
</evidence>
<keyword evidence="2 7" id="KW-0813">Transport</keyword>
<protein>
    <submittedName>
        <fullName evidence="10">Nitrate ABC transporter permease</fullName>
    </submittedName>
</protein>
<evidence type="ECO:0000256" key="6">
    <source>
        <dbReference type="ARBA" id="ARBA00023136"/>
    </source>
</evidence>
<feature type="transmembrane region" description="Helical" evidence="7">
    <location>
        <begin position="102"/>
        <end position="123"/>
    </location>
</feature>
<evidence type="ECO:0000313" key="10">
    <source>
        <dbReference type="EMBL" id="AKS34943.1"/>
    </source>
</evidence>
<comment type="similarity">
    <text evidence="7">Belongs to the binding-protein-dependent transport system permease family.</text>
</comment>
<dbReference type="OrthoDB" id="3173654at2"/>
<evidence type="ECO:0000256" key="1">
    <source>
        <dbReference type="ARBA" id="ARBA00004651"/>
    </source>
</evidence>
<evidence type="ECO:0000313" key="11">
    <source>
        <dbReference type="Proteomes" id="UP000062255"/>
    </source>
</evidence>
<dbReference type="CDD" id="cd06261">
    <property type="entry name" value="TM_PBP2"/>
    <property type="match status" value="1"/>
</dbReference>
<dbReference type="PATRIC" id="fig|134601.6.peg.5588"/>
<sequence length="289" mass="30780">MTSADTVTTMTAAPATPARSPRPAHSAVPRYVRPPASRVLAMPAGVWRLILILAFFGGVEVLAQSGAVPRLSLVPVSEMAIQAGELLADSEFLVNDLLRSTGIVVISFVVASVLGVAIAYLMWRSATVRSALEPYLSVFYAVPTFAVYPILVVLFGVGVWPIVVLASTFSIVVVILNALAGFDSVPEVVGKLERSLKLTRWQSFRLILLPSAMPDIAAGVKLCMAYSVIATLAMEFILASDGLGNFIANAYDSFAVAEMYGAILIVGVLALVANLGISAALNRLDWRRR</sequence>
<dbReference type="PANTHER" id="PTHR30151:SF20">
    <property type="entry name" value="ABC TRANSPORTER PERMEASE PROTEIN HI_0355-RELATED"/>
    <property type="match status" value="1"/>
</dbReference>
<dbReference type="PANTHER" id="PTHR30151">
    <property type="entry name" value="ALKANE SULFONATE ABC TRANSPORTER-RELATED, MEMBRANE SUBUNIT"/>
    <property type="match status" value="1"/>
</dbReference>